<evidence type="ECO:0000256" key="1">
    <source>
        <dbReference type="SAM" id="MobiDB-lite"/>
    </source>
</evidence>
<organism evidence="2 3">
    <name type="scientific">Pisolithus tinctorius Marx 270</name>
    <dbReference type="NCBI Taxonomy" id="870435"/>
    <lineage>
        <taxon>Eukaryota</taxon>
        <taxon>Fungi</taxon>
        <taxon>Dikarya</taxon>
        <taxon>Basidiomycota</taxon>
        <taxon>Agaricomycotina</taxon>
        <taxon>Agaricomycetes</taxon>
        <taxon>Agaricomycetidae</taxon>
        <taxon>Boletales</taxon>
        <taxon>Sclerodermatineae</taxon>
        <taxon>Pisolithaceae</taxon>
        <taxon>Pisolithus</taxon>
    </lineage>
</organism>
<reference evidence="3" key="2">
    <citation type="submission" date="2015-01" db="EMBL/GenBank/DDBJ databases">
        <title>Evolutionary Origins and Diversification of the Mycorrhizal Mutualists.</title>
        <authorList>
            <consortium name="DOE Joint Genome Institute"/>
            <consortium name="Mycorrhizal Genomics Consortium"/>
            <person name="Kohler A."/>
            <person name="Kuo A."/>
            <person name="Nagy L.G."/>
            <person name="Floudas D."/>
            <person name="Copeland A."/>
            <person name="Barry K.W."/>
            <person name="Cichocki N."/>
            <person name="Veneault-Fourrey C."/>
            <person name="LaButti K."/>
            <person name="Lindquist E.A."/>
            <person name="Lipzen A."/>
            <person name="Lundell T."/>
            <person name="Morin E."/>
            <person name="Murat C."/>
            <person name="Riley R."/>
            <person name="Ohm R."/>
            <person name="Sun H."/>
            <person name="Tunlid A."/>
            <person name="Henrissat B."/>
            <person name="Grigoriev I.V."/>
            <person name="Hibbett D.S."/>
            <person name="Martin F."/>
        </authorList>
    </citation>
    <scope>NUCLEOTIDE SEQUENCE [LARGE SCALE GENOMIC DNA]</scope>
    <source>
        <strain evidence="3">Marx 270</strain>
    </source>
</reference>
<sequence length="323" mass="35355">MSAGHAPRLSQLIRVATPDPIKAEKTALKARFIIASVALVAEARCLPDDKEELWEEKVMWMRRWEERTGEVYPIVEHGQELGIDTKIDAADGPAITEADEAYKRWVAEEIAHGKADEDMWMGEETAQAVSKQDASVAVPAATEKMSHVEVVAWLVRKQSRQTVTESEVEDEPKIIIPPSSILHKVPCTCCLVRNAVCTGPVGCTCNGCAWMKQRCEKSTKAMGKRAQAGASVAQASRSVKAGPSKRAVDDNDDNDDKVEVVESHTRVKGKAPVHSRLDAKVTANLSQSLRLLCAEAVESQAAYLHLQVRIDQLAEALEKIGVE</sequence>
<protein>
    <submittedName>
        <fullName evidence="2">Uncharacterized protein</fullName>
    </submittedName>
</protein>
<evidence type="ECO:0000313" key="3">
    <source>
        <dbReference type="Proteomes" id="UP000054217"/>
    </source>
</evidence>
<dbReference type="OrthoDB" id="2680592at2759"/>
<keyword evidence="3" id="KW-1185">Reference proteome</keyword>
<dbReference type="HOGENOM" id="CLU_043974_0_0_1"/>
<proteinExistence type="predicted"/>
<dbReference type="InParanoid" id="A0A0C3PG91"/>
<dbReference type="Proteomes" id="UP000054217">
    <property type="component" value="Unassembled WGS sequence"/>
</dbReference>
<name>A0A0C3PG91_PISTI</name>
<accession>A0A0C3PG91</accession>
<feature type="region of interest" description="Disordered" evidence="1">
    <location>
        <begin position="226"/>
        <end position="256"/>
    </location>
</feature>
<evidence type="ECO:0000313" key="2">
    <source>
        <dbReference type="EMBL" id="KIO12980.1"/>
    </source>
</evidence>
<reference evidence="2 3" key="1">
    <citation type="submission" date="2014-04" db="EMBL/GenBank/DDBJ databases">
        <authorList>
            <consortium name="DOE Joint Genome Institute"/>
            <person name="Kuo A."/>
            <person name="Kohler A."/>
            <person name="Costa M.D."/>
            <person name="Nagy L.G."/>
            <person name="Floudas D."/>
            <person name="Copeland A."/>
            <person name="Barry K.W."/>
            <person name="Cichocki N."/>
            <person name="Veneault-Fourrey C."/>
            <person name="LaButti K."/>
            <person name="Lindquist E.A."/>
            <person name="Lipzen A."/>
            <person name="Lundell T."/>
            <person name="Morin E."/>
            <person name="Murat C."/>
            <person name="Sun H."/>
            <person name="Tunlid A."/>
            <person name="Henrissat B."/>
            <person name="Grigoriev I.V."/>
            <person name="Hibbett D.S."/>
            <person name="Martin F."/>
            <person name="Nordberg H.P."/>
            <person name="Cantor M.N."/>
            <person name="Hua S.X."/>
        </authorList>
    </citation>
    <scope>NUCLEOTIDE SEQUENCE [LARGE SCALE GENOMIC DNA]</scope>
    <source>
        <strain evidence="2 3">Marx 270</strain>
    </source>
</reference>
<gene>
    <name evidence="2" type="ORF">M404DRAFT_19660</name>
</gene>
<dbReference type="AlphaFoldDB" id="A0A0C3PG91"/>
<dbReference type="EMBL" id="KN831947">
    <property type="protein sequence ID" value="KIO12980.1"/>
    <property type="molecule type" value="Genomic_DNA"/>
</dbReference>